<evidence type="ECO:0000256" key="1">
    <source>
        <dbReference type="SAM" id="Coils"/>
    </source>
</evidence>
<sequence>MSEIICPHCNKAFTIDESDYAKLIAQVRTKEFDKEIHEKIQAESDKQKASFELAEQRIKTKHQADIAEKDKLIESLNSQIDKSETEKELAISNAVTEKETEISELKSQIKSAESEKEIAVNQAIKIKDEEINKKNEEIAKLKAEIENKTTEKDLAVTQAITEKNSEISDLKTQIKTAESEKEIAVSQAVKDKDDELNKKDREILELRSQISNKETEKQLAISQVEQKKDSEIASKNAEIQTLNSTIELKENERKISEQTLKNNYEEQLKMKDEQIEKYKDFKQRLSTKMVGETLEQHCSIQFNQYRMTAFPNAYFEKDNDASSGSKGDFIYRDYSDDGTEYISIMFEMKNEADITTTKHKNEHFFKELDKDRNEKKCEYAVLVSMLESDSELYNSGIVDVSYKFPKMYVIRPQFFIPLISFLRNAALKSLEYKKQLLMIQHQQADLTTFENNLETFKNSFLYTYENAKKKHQEAIDGIDKAIAQLTKIKEALQTSDKHLNAANNKLESELTIKRLTKDADSVYDKLIEIREEK</sequence>
<evidence type="ECO:0000313" key="2">
    <source>
        <dbReference type="EMBL" id="SEL36031.1"/>
    </source>
</evidence>
<dbReference type="AlphaFoldDB" id="A0A1H7PJS1"/>
<accession>A0A1H7PJS1</accession>
<protein>
    <recommendedName>
        <fullName evidence="4">DUF2130 domain-containing protein</fullName>
    </recommendedName>
</protein>
<dbReference type="RefSeq" id="WP_074835849.1">
    <property type="nucleotide sequence ID" value="NZ_FOAT01000022.1"/>
</dbReference>
<dbReference type="Pfam" id="PF09903">
    <property type="entry name" value="DUF2130"/>
    <property type="match status" value="1"/>
</dbReference>
<dbReference type="Proteomes" id="UP000186015">
    <property type="component" value="Unassembled WGS sequence"/>
</dbReference>
<dbReference type="EMBL" id="FOAT01000022">
    <property type="protein sequence ID" value="SEL36031.1"/>
    <property type="molecule type" value="Genomic_DNA"/>
</dbReference>
<name>A0A1H7PJS1_RUMAL</name>
<dbReference type="OrthoDB" id="3224137at2"/>
<feature type="coiled-coil region" evidence="1">
    <location>
        <begin position="66"/>
        <end position="281"/>
    </location>
</feature>
<dbReference type="InterPro" id="IPR019219">
    <property type="entry name" value="DUF2130"/>
</dbReference>
<gene>
    <name evidence="2" type="ORF">SAMN05216469_12226</name>
</gene>
<evidence type="ECO:0008006" key="4">
    <source>
        <dbReference type="Google" id="ProtNLM"/>
    </source>
</evidence>
<proteinExistence type="predicted"/>
<keyword evidence="1" id="KW-0175">Coiled coil</keyword>
<reference evidence="2 3" key="1">
    <citation type="submission" date="2016-10" db="EMBL/GenBank/DDBJ databases">
        <authorList>
            <person name="de Groot N.N."/>
        </authorList>
    </citation>
    <scope>NUCLEOTIDE SEQUENCE [LARGE SCALE GENOMIC DNA]</scope>
    <source>
        <strain evidence="2 3">KH2T6</strain>
    </source>
</reference>
<organism evidence="2 3">
    <name type="scientific">Ruminococcus albus</name>
    <dbReference type="NCBI Taxonomy" id="1264"/>
    <lineage>
        <taxon>Bacteria</taxon>
        <taxon>Bacillati</taxon>
        <taxon>Bacillota</taxon>
        <taxon>Clostridia</taxon>
        <taxon>Eubacteriales</taxon>
        <taxon>Oscillospiraceae</taxon>
        <taxon>Ruminococcus</taxon>
    </lineage>
</organism>
<evidence type="ECO:0000313" key="3">
    <source>
        <dbReference type="Proteomes" id="UP000186015"/>
    </source>
</evidence>